<dbReference type="Proteomes" id="UP001293254">
    <property type="component" value="Unassembled WGS sequence"/>
</dbReference>
<feature type="compositionally biased region" description="Polar residues" evidence="2">
    <location>
        <begin position="42"/>
        <end position="53"/>
    </location>
</feature>
<reference evidence="4" key="2">
    <citation type="journal article" date="2024" name="Plant">
        <title>Genomic evolution and insights into agronomic trait innovations of Sesamum species.</title>
        <authorList>
            <person name="Miao H."/>
            <person name="Wang L."/>
            <person name="Qu L."/>
            <person name="Liu H."/>
            <person name="Sun Y."/>
            <person name="Le M."/>
            <person name="Wang Q."/>
            <person name="Wei S."/>
            <person name="Zheng Y."/>
            <person name="Lin W."/>
            <person name="Duan Y."/>
            <person name="Cao H."/>
            <person name="Xiong S."/>
            <person name="Wang X."/>
            <person name="Wei L."/>
            <person name="Li C."/>
            <person name="Ma Q."/>
            <person name="Ju M."/>
            <person name="Zhao R."/>
            <person name="Li G."/>
            <person name="Mu C."/>
            <person name="Tian Q."/>
            <person name="Mei H."/>
            <person name="Zhang T."/>
            <person name="Gao T."/>
            <person name="Zhang H."/>
        </authorList>
    </citation>
    <scope>NUCLEOTIDE SEQUENCE</scope>
    <source>
        <strain evidence="4">3651</strain>
    </source>
</reference>
<accession>A0AAE1Y3Y1</accession>
<feature type="region of interest" description="Disordered" evidence="2">
    <location>
        <begin position="254"/>
        <end position="305"/>
    </location>
</feature>
<keyword evidence="5" id="KW-1185">Reference proteome</keyword>
<evidence type="ECO:0000256" key="2">
    <source>
        <dbReference type="SAM" id="MobiDB-lite"/>
    </source>
</evidence>
<dbReference type="Pfam" id="PF04195">
    <property type="entry name" value="Transposase_28"/>
    <property type="match status" value="1"/>
</dbReference>
<feature type="compositionally biased region" description="Low complexity" evidence="2">
    <location>
        <begin position="258"/>
        <end position="300"/>
    </location>
</feature>
<comment type="caution">
    <text evidence="4">The sequence shown here is derived from an EMBL/GenBank/DDBJ whole genome shotgun (WGS) entry which is preliminary data.</text>
</comment>
<dbReference type="InterPro" id="IPR007321">
    <property type="entry name" value="Transposase_28"/>
</dbReference>
<name>A0AAE1Y3Y1_9LAMI</name>
<feature type="domain" description="Transposase (putative) gypsy type" evidence="3">
    <location>
        <begin position="115"/>
        <end position="168"/>
    </location>
</feature>
<gene>
    <name evidence="4" type="ORF">Salat_1900800</name>
</gene>
<feature type="region of interest" description="Disordered" evidence="2">
    <location>
        <begin position="1"/>
        <end position="53"/>
    </location>
</feature>
<feature type="region of interest" description="Disordered" evidence="2">
    <location>
        <begin position="346"/>
        <end position="366"/>
    </location>
</feature>
<evidence type="ECO:0000259" key="3">
    <source>
        <dbReference type="Pfam" id="PF04195"/>
    </source>
</evidence>
<reference evidence="4" key="1">
    <citation type="submission" date="2020-06" db="EMBL/GenBank/DDBJ databases">
        <authorList>
            <person name="Li T."/>
            <person name="Hu X."/>
            <person name="Zhang T."/>
            <person name="Song X."/>
            <person name="Zhang H."/>
            <person name="Dai N."/>
            <person name="Sheng W."/>
            <person name="Hou X."/>
            <person name="Wei L."/>
        </authorList>
    </citation>
    <scope>NUCLEOTIDE SEQUENCE</scope>
    <source>
        <strain evidence="4">3651</strain>
        <tissue evidence="4">Leaf</tissue>
    </source>
</reference>
<feature type="compositionally biased region" description="Low complexity" evidence="2">
    <location>
        <begin position="1"/>
        <end position="29"/>
    </location>
</feature>
<evidence type="ECO:0000313" key="5">
    <source>
        <dbReference type="Proteomes" id="UP001293254"/>
    </source>
</evidence>
<evidence type="ECO:0000313" key="4">
    <source>
        <dbReference type="EMBL" id="KAK4423180.1"/>
    </source>
</evidence>
<evidence type="ECO:0000256" key="1">
    <source>
        <dbReference type="SAM" id="Coils"/>
    </source>
</evidence>
<dbReference type="AlphaFoldDB" id="A0AAE1Y3Y1"/>
<sequence length="553" mass="60115">MESGYTTSDWTSSDYASSSSPPPTSRSLPQKVRGKMTRHTRASSSKEPSPSVANEISPHCFAVISSISSKMSTKSIVKTINLLGLPEGYEVLTPIEYQWANNPQPECLTVYAVQCVSGLRFPLHPFLVELLSALGIQPNQLNPNSYRLVVGFLLCCQLYHIEPSLENFLGEWEVPLAWRSSLNELLTINFESVKERVKAAGLLDHDFKAKALVEKDLLIVAGLHPEPATYTGLESQTMMNRAVVRKFLPENLPANPLSSSSTRSASATPSEIQSSGRGRSPSRTPSVVRPSSTSPNSVPSQHADVPSEMLVIEVETSPEADTTPTPSSPPFVLLSEVGSSFQKRPHLEDVPQGEEPSPADPAQAAPPSFPLPVMTPQFNPKAGVSNMCKVVNKGDVESLSGRSMEGMGHLLLSHTAMTPAIIVAMIERYDKMRANLEAALSQLKGARAQRRRTGGWPCKRLKWSPFAYISLVVFEGSRRGLAGWSVSGCATFKASPEYAEEIFRQGSSFYADGFTVCAEQFKNLGNLSPDFDFNFLDMCVDGFGRIGGVGPSE</sequence>
<feature type="compositionally biased region" description="Basic residues" evidence="2">
    <location>
        <begin position="32"/>
        <end position="41"/>
    </location>
</feature>
<keyword evidence="1" id="KW-0175">Coiled coil</keyword>
<dbReference type="EMBL" id="JACGWO010000007">
    <property type="protein sequence ID" value="KAK4423180.1"/>
    <property type="molecule type" value="Genomic_DNA"/>
</dbReference>
<feature type="coiled-coil region" evidence="1">
    <location>
        <begin position="422"/>
        <end position="449"/>
    </location>
</feature>
<dbReference type="PANTHER" id="PTHR31099">
    <property type="entry name" value="OS06G0165300 PROTEIN"/>
    <property type="match status" value="1"/>
</dbReference>
<dbReference type="PANTHER" id="PTHR31099:SF28">
    <property type="entry name" value="F5J5.12"/>
    <property type="match status" value="1"/>
</dbReference>
<organism evidence="4 5">
    <name type="scientific">Sesamum alatum</name>
    <dbReference type="NCBI Taxonomy" id="300844"/>
    <lineage>
        <taxon>Eukaryota</taxon>
        <taxon>Viridiplantae</taxon>
        <taxon>Streptophyta</taxon>
        <taxon>Embryophyta</taxon>
        <taxon>Tracheophyta</taxon>
        <taxon>Spermatophyta</taxon>
        <taxon>Magnoliopsida</taxon>
        <taxon>eudicotyledons</taxon>
        <taxon>Gunneridae</taxon>
        <taxon>Pentapetalae</taxon>
        <taxon>asterids</taxon>
        <taxon>lamiids</taxon>
        <taxon>Lamiales</taxon>
        <taxon>Pedaliaceae</taxon>
        <taxon>Sesamum</taxon>
    </lineage>
</organism>
<proteinExistence type="predicted"/>
<protein>
    <recommendedName>
        <fullName evidence="3">Transposase (putative) gypsy type domain-containing protein</fullName>
    </recommendedName>
</protein>